<comment type="caution">
    <text evidence="2">The sequence shown here is derived from an EMBL/GenBank/DDBJ whole genome shotgun (WGS) entry which is preliminary data.</text>
</comment>
<name>A0AAV8WT97_9CUCU</name>
<evidence type="ECO:0008006" key="4">
    <source>
        <dbReference type="Google" id="ProtNLM"/>
    </source>
</evidence>
<dbReference type="EMBL" id="JANEYF010004939">
    <property type="protein sequence ID" value="KAJ8929644.1"/>
    <property type="molecule type" value="Genomic_DNA"/>
</dbReference>
<organism evidence="2 3">
    <name type="scientific">Rhamnusium bicolor</name>
    <dbReference type="NCBI Taxonomy" id="1586634"/>
    <lineage>
        <taxon>Eukaryota</taxon>
        <taxon>Metazoa</taxon>
        <taxon>Ecdysozoa</taxon>
        <taxon>Arthropoda</taxon>
        <taxon>Hexapoda</taxon>
        <taxon>Insecta</taxon>
        <taxon>Pterygota</taxon>
        <taxon>Neoptera</taxon>
        <taxon>Endopterygota</taxon>
        <taxon>Coleoptera</taxon>
        <taxon>Polyphaga</taxon>
        <taxon>Cucujiformia</taxon>
        <taxon>Chrysomeloidea</taxon>
        <taxon>Cerambycidae</taxon>
        <taxon>Lepturinae</taxon>
        <taxon>Rhagiini</taxon>
        <taxon>Rhamnusium</taxon>
    </lineage>
</organism>
<sequence length="206" mass="23394">MGSDMVKPFDPEDRFVNVDRWLSTIDQLSEVHGWSEYEKSYFMQIKLRGSARAWFNKLDDFSCSWCEWKAKLRQAFPRQNDFAISLEELVVRRKLSTEKMTIYYHAKFALCSQCGVVGDKAVLCIIRGLPEELQANAYACRCATPEALYSEFLAGLGYQIPVAAGSSKRGDRVSTGSGSRRSGNTLPSSERRAATLRKENLWCFNC</sequence>
<evidence type="ECO:0000313" key="2">
    <source>
        <dbReference type="EMBL" id="KAJ8929644.1"/>
    </source>
</evidence>
<gene>
    <name evidence="2" type="ORF">NQ314_017647</name>
</gene>
<protein>
    <recommendedName>
        <fullName evidence="4">Retrotransposon gag domain-containing protein</fullName>
    </recommendedName>
</protein>
<evidence type="ECO:0000256" key="1">
    <source>
        <dbReference type="SAM" id="MobiDB-lite"/>
    </source>
</evidence>
<evidence type="ECO:0000313" key="3">
    <source>
        <dbReference type="Proteomes" id="UP001162156"/>
    </source>
</evidence>
<feature type="region of interest" description="Disordered" evidence="1">
    <location>
        <begin position="166"/>
        <end position="191"/>
    </location>
</feature>
<keyword evidence="3" id="KW-1185">Reference proteome</keyword>
<proteinExistence type="predicted"/>
<reference evidence="2" key="1">
    <citation type="journal article" date="2023" name="Insect Mol. Biol.">
        <title>Genome sequencing provides insights into the evolution of gene families encoding plant cell wall-degrading enzymes in longhorned beetles.</title>
        <authorList>
            <person name="Shin N.R."/>
            <person name="Okamura Y."/>
            <person name="Kirsch R."/>
            <person name="Pauchet Y."/>
        </authorList>
    </citation>
    <scope>NUCLEOTIDE SEQUENCE</scope>
    <source>
        <strain evidence="2">RBIC_L_NR</strain>
    </source>
</reference>
<accession>A0AAV8WT97</accession>
<feature type="compositionally biased region" description="Low complexity" evidence="1">
    <location>
        <begin position="173"/>
        <end position="183"/>
    </location>
</feature>
<dbReference type="Proteomes" id="UP001162156">
    <property type="component" value="Unassembled WGS sequence"/>
</dbReference>
<dbReference type="AlphaFoldDB" id="A0AAV8WT97"/>